<evidence type="ECO:0000313" key="2">
    <source>
        <dbReference type="Proteomes" id="UP000254079"/>
    </source>
</evidence>
<dbReference type="Pfam" id="PF00577">
    <property type="entry name" value="Usher"/>
    <property type="match status" value="1"/>
</dbReference>
<dbReference type="PANTHER" id="PTHR30451:SF3">
    <property type="entry name" value="OUTER MEMBRANE USHER PROTEIN HTRE-RELATED"/>
    <property type="match status" value="1"/>
</dbReference>
<dbReference type="EMBL" id="UGCP01000002">
    <property type="protein sequence ID" value="STI83594.1"/>
    <property type="molecule type" value="Genomic_DNA"/>
</dbReference>
<dbReference type="InterPro" id="IPR000015">
    <property type="entry name" value="Fimb_usher"/>
</dbReference>
<dbReference type="GO" id="GO:0009297">
    <property type="term" value="P:pilus assembly"/>
    <property type="evidence" value="ECO:0007669"/>
    <property type="project" value="InterPro"/>
</dbReference>
<protein>
    <submittedName>
        <fullName evidence="1">Outer membrane usher protein</fullName>
    </submittedName>
</protein>
<dbReference type="PANTHER" id="PTHR30451">
    <property type="entry name" value="OUTER MEMBRANE USHER PROTEIN"/>
    <property type="match status" value="1"/>
</dbReference>
<dbReference type="AlphaFoldDB" id="A0A376U203"/>
<dbReference type="GO" id="GO:0015473">
    <property type="term" value="F:fimbrial usher porin activity"/>
    <property type="evidence" value="ECO:0007669"/>
    <property type="project" value="InterPro"/>
</dbReference>
<accession>A0A376U203</accession>
<organism evidence="1 2">
    <name type="scientific">Escherichia coli</name>
    <dbReference type="NCBI Taxonomy" id="562"/>
    <lineage>
        <taxon>Bacteria</taxon>
        <taxon>Pseudomonadati</taxon>
        <taxon>Pseudomonadota</taxon>
        <taxon>Gammaproteobacteria</taxon>
        <taxon>Enterobacterales</taxon>
        <taxon>Enterobacteriaceae</taxon>
        <taxon>Escherichia</taxon>
    </lineage>
</organism>
<name>A0A376U203_ECOLX</name>
<sequence>MLGLGLNTSVGAFSFDVTHSNVRIPDDKTYQGQSYRVSWNKLFEETSTSLNIAAYRYSTQNYLGLNDALTLIDEVKHPEQDLEPKSMRNYSRMKNQVTVILTNR</sequence>
<gene>
    <name evidence="1" type="primary">htrE_3</name>
    <name evidence="1" type="ORF">NCTC8622_02624</name>
</gene>
<dbReference type="Proteomes" id="UP000254079">
    <property type="component" value="Unassembled WGS sequence"/>
</dbReference>
<proteinExistence type="predicted"/>
<dbReference type="GO" id="GO:0009279">
    <property type="term" value="C:cell outer membrane"/>
    <property type="evidence" value="ECO:0007669"/>
    <property type="project" value="TreeGrafter"/>
</dbReference>
<evidence type="ECO:0000313" key="1">
    <source>
        <dbReference type="EMBL" id="STI83594.1"/>
    </source>
</evidence>
<reference evidence="1 2" key="1">
    <citation type="submission" date="2018-06" db="EMBL/GenBank/DDBJ databases">
        <authorList>
            <consortium name="Pathogen Informatics"/>
            <person name="Doyle S."/>
        </authorList>
    </citation>
    <scope>NUCLEOTIDE SEQUENCE [LARGE SCALE GENOMIC DNA]</scope>
    <source>
        <strain evidence="1 2">NCTC8622</strain>
    </source>
</reference>